<dbReference type="PANTHER" id="PTHR43712:SF2">
    <property type="entry name" value="O-METHYLTRANSFERASE CICE"/>
    <property type="match status" value="1"/>
</dbReference>
<evidence type="ECO:0000259" key="5">
    <source>
        <dbReference type="Pfam" id="PF08100"/>
    </source>
</evidence>
<dbReference type="InterPro" id="IPR036388">
    <property type="entry name" value="WH-like_DNA-bd_sf"/>
</dbReference>
<evidence type="ECO:0008006" key="8">
    <source>
        <dbReference type="Google" id="ProtNLM"/>
    </source>
</evidence>
<feature type="domain" description="O-methyltransferase dimerisation" evidence="5">
    <location>
        <begin position="16"/>
        <end position="90"/>
    </location>
</feature>
<evidence type="ECO:0000259" key="4">
    <source>
        <dbReference type="Pfam" id="PF00891"/>
    </source>
</evidence>
<organism evidence="6 7">
    <name type="scientific">Pendulispora rubella</name>
    <dbReference type="NCBI Taxonomy" id="2741070"/>
    <lineage>
        <taxon>Bacteria</taxon>
        <taxon>Pseudomonadati</taxon>
        <taxon>Myxococcota</taxon>
        <taxon>Myxococcia</taxon>
        <taxon>Myxococcales</taxon>
        <taxon>Sorangiineae</taxon>
        <taxon>Pendulisporaceae</taxon>
        <taxon>Pendulispora</taxon>
    </lineage>
</organism>
<gene>
    <name evidence="6" type="ORF">LVJ94_30330</name>
</gene>
<evidence type="ECO:0000256" key="2">
    <source>
        <dbReference type="ARBA" id="ARBA00022679"/>
    </source>
</evidence>
<dbReference type="PIRSF" id="PIRSF005739">
    <property type="entry name" value="O-mtase"/>
    <property type="match status" value="1"/>
</dbReference>
<proteinExistence type="predicted"/>
<dbReference type="RefSeq" id="WP_394830815.1">
    <property type="nucleotide sequence ID" value="NZ_CP089929.1"/>
</dbReference>
<reference evidence="6" key="1">
    <citation type="submission" date="2021-12" db="EMBL/GenBank/DDBJ databases">
        <title>Discovery of the Pendulisporaceae a myxobacterial family with distinct sporulation behavior and unique specialized metabolism.</title>
        <authorList>
            <person name="Garcia R."/>
            <person name="Popoff A."/>
            <person name="Bader C.D."/>
            <person name="Loehr J."/>
            <person name="Walesch S."/>
            <person name="Walt C."/>
            <person name="Boldt J."/>
            <person name="Bunk B."/>
            <person name="Haeckl F.J.F.P.J."/>
            <person name="Gunesch A.P."/>
            <person name="Birkelbach J."/>
            <person name="Nuebel U."/>
            <person name="Pietschmann T."/>
            <person name="Bach T."/>
            <person name="Mueller R."/>
        </authorList>
    </citation>
    <scope>NUCLEOTIDE SEQUENCE</scope>
    <source>
        <strain evidence="6">MSr11367</strain>
    </source>
</reference>
<keyword evidence="2" id="KW-0808">Transferase</keyword>
<keyword evidence="7" id="KW-1185">Reference proteome</keyword>
<dbReference type="Pfam" id="PF00891">
    <property type="entry name" value="Methyltransf_2"/>
    <property type="match status" value="1"/>
</dbReference>
<dbReference type="SUPFAM" id="SSF53335">
    <property type="entry name" value="S-adenosyl-L-methionine-dependent methyltransferases"/>
    <property type="match status" value="1"/>
</dbReference>
<dbReference type="Pfam" id="PF08100">
    <property type="entry name" value="Dimerisation"/>
    <property type="match status" value="1"/>
</dbReference>
<keyword evidence="1" id="KW-0489">Methyltransferase</keyword>
<evidence type="ECO:0000256" key="1">
    <source>
        <dbReference type="ARBA" id="ARBA00022603"/>
    </source>
</evidence>
<evidence type="ECO:0000313" key="7">
    <source>
        <dbReference type="Proteomes" id="UP001374803"/>
    </source>
</evidence>
<evidence type="ECO:0000256" key="3">
    <source>
        <dbReference type="ARBA" id="ARBA00022691"/>
    </source>
</evidence>
<dbReference type="PROSITE" id="PS51683">
    <property type="entry name" value="SAM_OMT_II"/>
    <property type="match status" value="1"/>
</dbReference>
<dbReference type="InterPro" id="IPR029063">
    <property type="entry name" value="SAM-dependent_MTases_sf"/>
</dbReference>
<accession>A0ABZ2KRR6</accession>
<dbReference type="PANTHER" id="PTHR43712">
    <property type="entry name" value="PUTATIVE (AFU_ORTHOLOGUE AFUA_4G14580)-RELATED"/>
    <property type="match status" value="1"/>
</dbReference>
<name>A0ABZ2KRR6_9BACT</name>
<dbReference type="Gene3D" id="3.40.50.150">
    <property type="entry name" value="Vaccinia Virus protein VP39"/>
    <property type="match status" value="1"/>
</dbReference>
<dbReference type="SUPFAM" id="SSF46785">
    <property type="entry name" value="Winged helix' DNA-binding domain"/>
    <property type="match status" value="1"/>
</dbReference>
<dbReference type="Gene3D" id="1.10.287.1350">
    <property type="match status" value="1"/>
</dbReference>
<keyword evidence="3" id="KW-0949">S-adenosyl-L-methionine</keyword>
<evidence type="ECO:0000313" key="6">
    <source>
        <dbReference type="EMBL" id="WXB01205.1"/>
    </source>
</evidence>
<dbReference type="InterPro" id="IPR016461">
    <property type="entry name" value="COMT-like"/>
</dbReference>
<protein>
    <recommendedName>
        <fullName evidence="8">Methyltransferase</fullName>
    </recommendedName>
</protein>
<feature type="domain" description="O-methyltransferase C-terminal" evidence="4">
    <location>
        <begin position="114"/>
        <end position="318"/>
    </location>
</feature>
<dbReference type="Gene3D" id="1.10.10.10">
    <property type="entry name" value="Winged helix-like DNA-binding domain superfamily/Winged helix DNA-binding domain"/>
    <property type="match status" value="1"/>
</dbReference>
<sequence length="340" mass="36882">MSTQHSVEQPDVALLELVAGVWLGPALYAVTSLGVADAIRNGSRHIEDIARTVGANSDALYRVMRALTASHVFEESAPRTFTNGSIGKLLESDTSGSMRALVLLPPQGGREMVHSVKTGESAFEHKHGMSLFDYLEKNPKSLKIHADAMNAMAGRFARAFLSAYDVAPFRTVVDVGGGQGAILREILQIHSRVRGILYDLPNAIAAATPKMHASGLAERCTCVPGNFFESVPAGGDLYLLSSVIHDWDDERAVRILKNCRSVLSDNQRLILLERIIPNEADERGGAASTMLLDLMLLVTSTGGRERTEDEFRALLARADLRLNRTISTDSLVHVIEAVAI</sequence>
<dbReference type="Proteomes" id="UP001374803">
    <property type="component" value="Chromosome"/>
</dbReference>
<dbReference type="InterPro" id="IPR001077">
    <property type="entry name" value="COMT_C"/>
</dbReference>
<dbReference type="InterPro" id="IPR036390">
    <property type="entry name" value="WH_DNA-bd_sf"/>
</dbReference>
<dbReference type="InterPro" id="IPR012967">
    <property type="entry name" value="COMT_dimerisation"/>
</dbReference>
<dbReference type="EMBL" id="CP089983">
    <property type="protein sequence ID" value="WXB01205.1"/>
    <property type="molecule type" value="Genomic_DNA"/>
</dbReference>